<dbReference type="GeneID" id="41602785"/>
<dbReference type="AlphaFoldDB" id="A0A0E3HAF5"/>
<dbReference type="HOGENOM" id="CLU_1727231_0_0_2"/>
<proteinExistence type="predicted"/>
<dbReference type="Proteomes" id="UP000056925">
    <property type="component" value="Chromosome"/>
</dbReference>
<protein>
    <submittedName>
        <fullName evidence="1">Uncharacterized protein</fullName>
    </submittedName>
</protein>
<accession>A0A0E3HAF5</accession>
<dbReference type="KEGG" id="mthe:MSTHC_1446"/>
<dbReference type="EMBL" id="CP009502">
    <property type="protein sequence ID" value="AKB15764.1"/>
    <property type="molecule type" value="Genomic_DNA"/>
</dbReference>
<organism evidence="1 2">
    <name type="scientific">Methanosarcina thermophila CHTI-55</name>
    <dbReference type="NCBI Taxonomy" id="1434121"/>
    <lineage>
        <taxon>Archaea</taxon>
        <taxon>Methanobacteriati</taxon>
        <taxon>Methanobacteriota</taxon>
        <taxon>Stenosarchaea group</taxon>
        <taxon>Methanomicrobia</taxon>
        <taxon>Methanosarcinales</taxon>
        <taxon>Methanosarcinaceae</taxon>
        <taxon>Methanosarcina</taxon>
    </lineage>
</organism>
<sequence>MDRDTTRDQNIKKNESFDGEYLGLPDIPLPETDNVLYSILNSLNQNIADFHTFVKFNPYLSEDHLNVELLKRSMGIHRDFTALFLHTKEEMILTYPEFVEKIEKLLFKGNVGTDCIKYTHKLCASISDYKIALHREGYLPDLRRPLPLVDL</sequence>
<name>A0A0E3HAF5_METTE</name>
<evidence type="ECO:0000313" key="2">
    <source>
        <dbReference type="Proteomes" id="UP000056925"/>
    </source>
</evidence>
<dbReference type="RefSeq" id="WP_048167602.1">
    <property type="nucleotide sequence ID" value="NZ_CP009502.1"/>
</dbReference>
<reference evidence="1 2" key="1">
    <citation type="submission" date="2014-07" db="EMBL/GenBank/DDBJ databases">
        <title>Methanogenic archaea and the global carbon cycle.</title>
        <authorList>
            <person name="Henriksen J.R."/>
            <person name="Luke J."/>
            <person name="Reinhart S."/>
            <person name="Benedict M.N."/>
            <person name="Youngblut N.D."/>
            <person name="Metcalf M.E."/>
            <person name="Whitaker R.J."/>
            <person name="Metcalf W.W."/>
        </authorList>
    </citation>
    <scope>NUCLEOTIDE SEQUENCE [LARGE SCALE GENOMIC DNA]</scope>
    <source>
        <strain evidence="1 2">CHTI-55</strain>
    </source>
</reference>
<evidence type="ECO:0000313" key="1">
    <source>
        <dbReference type="EMBL" id="AKB15764.1"/>
    </source>
</evidence>
<gene>
    <name evidence="1" type="ORF">MSTHC_1446</name>
</gene>
<dbReference type="PATRIC" id="fig|1434121.4.peg.1784"/>